<evidence type="ECO:0000313" key="2">
    <source>
        <dbReference type="WBParaSite" id="nRc.2.0.1.t29822-RA"/>
    </source>
</evidence>
<proteinExistence type="predicted"/>
<protein>
    <submittedName>
        <fullName evidence="2">Uncharacterized protein</fullName>
    </submittedName>
</protein>
<accession>A0A915JVN9</accession>
<evidence type="ECO:0000313" key="1">
    <source>
        <dbReference type="Proteomes" id="UP000887565"/>
    </source>
</evidence>
<name>A0A915JVN9_ROMCU</name>
<dbReference type="WBParaSite" id="nRc.2.0.1.t29822-RA">
    <property type="protein sequence ID" value="nRc.2.0.1.t29822-RA"/>
    <property type="gene ID" value="nRc.2.0.1.g29822"/>
</dbReference>
<dbReference type="Proteomes" id="UP000887565">
    <property type="component" value="Unplaced"/>
</dbReference>
<dbReference type="AlphaFoldDB" id="A0A915JVN9"/>
<reference evidence="2" key="1">
    <citation type="submission" date="2022-11" db="UniProtKB">
        <authorList>
            <consortium name="WormBaseParasite"/>
        </authorList>
    </citation>
    <scope>IDENTIFICATION</scope>
</reference>
<sequence>MNFLYFCTGKSCGTGKWCIGGQCVYLCLSDNFDCWCKKTGSTPNCSVCCLTSDNKCQKDNWTQNISEVIFAQKPLPKTPCNFSYATCSKEIQAILDMTIVPKKSSFSKRFLNSSKSIDGLYCILKP</sequence>
<organism evidence="1 2">
    <name type="scientific">Romanomermis culicivorax</name>
    <name type="common">Nematode worm</name>
    <dbReference type="NCBI Taxonomy" id="13658"/>
    <lineage>
        <taxon>Eukaryota</taxon>
        <taxon>Metazoa</taxon>
        <taxon>Ecdysozoa</taxon>
        <taxon>Nematoda</taxon>
        <taxon>Enoplea</taxon>
        <taxon>Dorylaimia</taxon>
        <taxon>Mermithida</taxon>
        <taxon>Mermithoidea</taxon>
        <taxon>Mermithidae</taxon>
        <taxon>Romanomermis</taxon>
    </lineage>
</organism>
<keyword evidence="1" id="KW-1185">Reference proteome</keyword>